<protein>
    <submittedName>
        <fullName evidence="1">Uncharacterized protein</fullName>
    </submittedName>
</protein>
<name>A0ABU3A7E7_9FLAO</name>
<evidence type="ECO:0000313" key="1">
    <source>
        <dbReference type="EMBL" id="MDT0605823.1"/>
    </source>
</evidence>
<organism evidence="1 2">
    <name type="scientific">Croceitalea rosinachiae</name>
    <dbReference type="NCBI Taxonomy" id="3075596"/>
    <lineage>
        <taxon>Bacteria</taxon>
        <taxon>Pseudomonadati</taxon>
        <taxon>Bacteroidota</taxon>
        <taxon>Flavobacteriia</taxon>
        <taxon>Flavobacteriales</taxon>
        <taxon>Flavobacteriaceae</taxon>
        <taxon>Croceitalea</taxon>
    </lineage>
</organism>
<keyword evidence="2" id="KW-1185">Reference proteome</keyword>
<evidence type="ECO:0000313" key="2">
    <source>
        <dbReference type="Proteomes" id="UP001255246"/>
    </source>
</evidence>
<proteinExistence type="predicted"/>
<comment type="caution">
    <text evidence="1">The sequence shown here is derived from an EMBL/GenBank/DDBJ whole genome shotgun (WGS) entry which is preliminary data.</text>
</comment>
<dbReference type="RefSeq" id="WP_311349389.1">
    <property type="nucleotide sequence ID" value="NZ_JAVRHR010000001.1"/>
</dbReference>
<dbReference type="Proteomes" id="UP001255246">
    <property type="component" value="Unassembled WGS sequence"/>
</dbReference>
<reference evidence="1 2" key="1">
    <citation type="submission" date="2023-09" db="EMBL/GenBank/DDBJ databases">
        <authorList>
            <person name="Rey-Velasco X."/>
        </authorList>
    </citation>
    <scope>NUCLEOTIDE SEQUENCE [LARGE SCALE GENOMIC DNA]</scope>
    <source>
        <strain evidence="1 2">F388</strain>
    </source>
</reference>
<gene>
    <name evidence="1" type="ORF">RM706_02215</name>
</gene>
<sequence length="57" mass="6584">MKYLKSILSVAILFGLLGCSKESKRIIQEDKQLLDYYLAEEESDSRGYSYFVIKGDK</sequence>
<dbReference type="EMBL" id="JAVRHR010000001">
    <property type="protein sequence ID" value="MDT0605823.1"/>
    <property type="molecule type" value="Genomic_DNA"/>
</dbReference>
<accession>A0ABU3A7E7</accession>
<dbReference type="PROSITE" id="PS51257">
    <property type="entry name" value="PROKAR_LIPOPROTEIN"/>
    <property type="match status" value="1"/>
</dbReference>